<dbReference type="PANTHER" id="PTHR42718">
    <property type="entry name" value="MAJOR FACILITATOR SUPERFAMILY MULTIDRUG TRANSPORTER MFSC"/>
    <property type="match status" value="1"/>
</dbReference>
<dbReference type="Gene3D" id="1.20.1720.10">
    <property type="entry name" value="Multidrug resistance protein D"/>
    <property type="match status" value="1"/>
</dbReference>
<evidence type="ECO:0000256" key="2">
    <source>
        <dbReference type="ARBA" id="ARBA00022448"/>
    </source>
</evidence>
<keyword evidence="3" id="KW-1003">Cell membrane</keyword>
<dbReference type="Proteomes" id="UP000018542">
    <property type="component" value="Chromosome"/>
</dbReference>
<evidence type="ECO:0000256" key="5">
    <source>
        <dbReference type="ARBA" id="ARBA00022989"/>
    </source>
</evidence>
<keyword evidence="5 7" id="KW-1133">Transmembrane helix</keyword>
<evidence type="ECO:0000259" key="8">
    <source>
        <dbReference type="PROSITE" id="PS50850"/>
    </source>
</evidence>
<protein>
    <submittedName>
        <fullName evidence="9">MFS transporter</fullName>
    </submittedName>
</protein>
<sequence>MSHHTSDDAAPVAQKADRRAWIGLAALALPAFIYSMDLTVLHLAVPQITQALKPTSGQLLWMVDIYGFMIAGALVTMGTLGDRIGRRLLLLIGAAAFGVTSLMAAFAPTADMLVVARALQGLAGATLAPSTLSLIRNMFHDDDERRFAIGVWVAAFSVGAVAGPLVGGAILSQFWWGAVFLINVPIMLLLLAVGPVLLPEFRDPHAGRMDILGAAQSLAAVLLLIYGMKRIAEAGPQALNFIAILAGLLVGAAFFRRQARLADPLIDVTLFRKRTFSAALGANIAGPFIVVGVFLFLAQYLQLVLGMGPLEAGLWLAPSGIVFAVGSLAAAPLVRVFSPARILTAGFLLSAVGFLILTWIGSVEGPELALVAMLVFSAGIAPLGTVTTDLILGAAPPERAGAASAISETSFEFGGALGIAVLGSVVTAAYRTAMDRADLDGLPAHAIAEAKDTLGGAIAVAETLAAERGAVLLETAREAFVHAFAVSAGISALLSLAAAFMAAAFLRGAGR</sequence>
<dbReference type="RefSeq" id="WP_023787331.1">
    <property type="nucleotide sequence ID" value="NC_022997.1"/>
</dbReference>
<evidence type="ECO:0000256" key="6">
    <source>
        <dbReference type="ARBA" id="ARBA00023136"/>
    </source>
</evidence>
<organism evidence="9 10">
    <name type="scientific">Hyphomicrobium nitrativorans NL23</name>
    <dbReference type="NCBI Taxonomy" id="1029756"/>
    <lineage>
        <taxon>Bacteria</taxon>
        <taxon>Pseudomonadati</taxon>
        <taxon>Pseudomonadota</taxon>
        <taxon>Alphaproteobacteria</taxon>
        <taxon>Hyphomicrobiales</taxon>
        <taxon>Hyphomicrobiaceae</taxon>
        <taxon>Hyphomicrobium</taxon>
    </lineage>
</organism>
<feature type="transmembrane region" description="Helical" evidence="7">
    <location>
        <begin position="147"/>
        <end position="168"/>
    </location>
</feature>
<keyword evidence="10" id="KW-1185">Reference proteome</keyword>
<feature type="transmembrane region" description="Helical" evidence="7">
    <location>
        <begin position="114"/>
        <end position="135"/>
    </location>
</feature>
<name>V5SF01_9HYPH</name>
<reference evidence="9 10" key="1">
    <citation type="journal article" date="2014" name="Genome Announc.">
        <title>Complete Genome Sequence of Hyphomicrobium nitrativorans Strain NL23, a Denitrifying Bacterium Isolated from Biofilm of a Methanol-Fed Denitrification System Treating Seawater at the Montreal Biodome.</title>
        <authorList>
            <person name="Martineau C."/>
            <person name="Villeneuve C."/>
            <person name="Mauffrey F."/>
            <person name="Villemur R."/>
        </authorList>
    </citation>
    <scope>NUCLEOTIDE SEQUENCE [LARGE SCALE GENOMIC DNA]</scope>
    <source>
        <strain evidence="9">NL23</strain>
    </source>
</reference>
<feature type="transmembrane region" description="Helical" evidence="7">
    <location>
        <begin position="65"/>
        <end position="81"/>
    </location>
</feature>
<evidence type="ECO:0000256" key="7">
    <source>
        <dbReference type="SAM" id="Phobius"/>
    </source>
</evidence>
<dbReference type="Gene3D" id="1.20.1250.20">
    <property type="entry name" value="MFS general substrate transporter like domains"/>
    <property type="match status" value="1"/>
</dbReference>
<dbReference type="GO" id="GO:0005886">
    <property type="term" value="C:plasma membrane"/>
    <property type="evidence" value="ECO:0007669"/>
    <property type="project" value="UniProtKB-SubCell"/>
</dbReference>
<feature type="transmembrane region" description="Helical" evidence="7">
    <location>
        <begin position="210"/>
        <end position="228"/>
    </location>
</feature>
<dbReference type="GO" id="GO:0022857">
    <property type="term" value="F:transmembrane transporter activity"/>
    <property type="evidence" value="ECO:0007669"/>
    <property type="project" value="InterPro"/>
</dbReference>
<dbReference type="STRING" id="1029756.W911_09850"/>
<dbReference type="AlphaFoldDB" id="V5SF01"/>
<feature type="transmembrane region" description="Helical" evidence="7">
    <location>
        <begin position="276"/>
        <end position="300"/>
    </location>
</feature>
<evidence type="ECO:0000313" key="10">
    <source>
        <dbReference type="Proteomes" id="UP000018542"/>
    </source>
</evidence>
<feature type="transmembrane region" description="Helical" evidence="7">
    <location>
        <begin position="368"/>
        <end position="392"/>
    </location>
</feature>
<feature type="transmembrane region" description="Helical" evidence="7">
    <location>
        <begin position="88"/>
        <end position="108"/>
    </location>
</feature>
<feature type="domain" description="Major facilitator superfamily (MFS) profile" evidence="8">
    <location>
        <begin position="23"/>
        <end position="506"/>
    </location>
</feature>
<evidence type="ECO:0000256" key="3">
    <source>
        <dbReference type="ARBA" id="ARBA00022475"/>
    </source>
</evidence>
<feature type="transmembrane region" description="Helical" evidence="7">
    <location>
        <begin position="312"/>
        <end position="330"/>
    </location>
</feature>
<dbReference type="SUPFAM" id="SSF103473">
    <property type="entry name" value="MFS general substrate transporter"/>
    <property type="match status" value="1"/>
</dbReference>
<dbReference type="PATRIC" id="fig|1029756.8.peg.2050"/>
<evidence type="ECO:0000256" key="1">
    <source>
        <dbReference type="ARBA" id="ARBA00004651"/>
    </source>
</evidence>
<evidence type="ECO:0000313" key="9">
    <source>
        <dbReference type="EMBL" id="AHB48625.1"/>
    </source>
</evidence>
<keyword evidence="6 7" id="KW-0472">Membrane</keyword>
<dbReference type="HOGENOM" id="CLU_000960_28_2_5"/>
<evidence type="ECO:0000256" key="4">
    <source>
        <dbReference type="ARBA" id="ARBA00022692"/>
    </source>
</evidence>
<dbReference type="InterPro" id="IPR036259">
    <property type="entry name" value="MFS_trans_sf"/>
</dbReference>
<feature type="transmembrane region" description="Helical" evidence="7">
    <location>
        <begin position="174"/>
        <end position="198"/>
    </location>
</feature>
<dbReference type="KEGG" id="hni:W911_09850"/>
<dbReference type="EMBL" id="CP006912">
    <property type="protein sequence ID" value="AHB48625.1"/>
    <property type="molecule type" value="Genomic_DNA"/>
</dbReference>
<dbReference type="PROSITE" id="PS50850">
    <property type="entry name" value="MFS"/>
    <property type="match status" value="1"/>
</dbReference>
<feature type="transmembrane region" description="Helical" evidence="7">
    <location>
        <begin position="479"/>
        <end position="506"/>
    </location>
</feature>
<dbReference type="InterPro" id="IPR011701">
    <property type="entry name" value="MFS"/>
</dbReference>
<feature type="transmembrane region" description="Helical" evidence="7">
    <location>
        <begin position="413"/>
        <end position="433"/>
    </location>
</feature>
<comment type="subcellular location">
    <subcellularLocation>
        <location evidence="1">Cell membrane</location>
        <topology evidence="1">Multi-pass membrane protein</topology>
    </subcellularLocation>
</comment>
<feature type="transmembrane region" description="Helical" evidence="7">
    <location>
        <begin position="342"/>
        <end position="362"/>
    </location>
</feature>
<feature type="transmembrane region" description="Helical" evidence="7">
    <location>
        <begin position="21"/>
        <end position="45"/>
    </location>
</feature>
<accession>V5SF01</accession>
<keyword evidence="2" id="KW-0813">Transport</keyword>
<dbReference type="Pfam" id="PF07690">
    <property type="entry name" value="MFS_1"/>
    <property type="match status" value="1"/>
</dbReference>
<feature type="transmembrane region" description="Helical" evidence="7">
    <location>
        <begin position="234"/>
        <end position="255"/>
    </location>
</feature>
<proteinExistence type="predicted"/>
<gene>
    <name evidence="9" type="ORF">W911_09850</name>
</gene>
<dbReference type="PANTHER" id="PTHR42718:SF47">
    <property type="entry name" value="METHYL VIOLOGEN RESISTANCE PROTEIN SMVA"/>
    <property type="match status" value="1"/>
</dbReference>
<dbReference type="InterPro" id="IPR020846">
    <property type="entry name" value="MFS_dom"/>
</dbReference>
<dbReference type="CDD" id="cd17321">
    <property type="entry name" value="MFS_MMR_MDR_like"/>
    <property type="match status" value="1"/>
</dbReference>
<keyword evidence="4 7" id="KW-0812">Transmembrane</keyword>